<dbReference type="Ensembl" id="ENSCLMT00005008479.1">
    <property type="protein sequence ID" value="ENSCLMP00005007919.1"/>
    <property type="gene ID" value="ENSCLMG00005004332.1"/>
</dbReference>
<evidence type="ECO:0000313" key="5">
    <source>
        <dbReference type="Ensembl" id="ENSCLMP00005007919.1"/>
    </source>
</evidence>
<protein>
    <recommendedName>
        <fullName evidence="4">CUB domain-containing protein</fullName>
    </recommendedName>
</protein>
<evidence type="ECO:0000256" key="2">
    <source>
        <dbReference type="ARBA" id="ARBA00023157"/>
    </source>
</evidence>
<dbReference type="Proteomes" id="UP000694565">
    <property type="component" value="Unplaced"/>
</dbReference>
<dbReference type="SMART" id="SM00042">
    <property type="entry name" value="CUB"/>
    <property type="match status" value="1"/>
</dbReference>
<proteinExistence type="predicted"/>
<evidence type="ECO:0000256" key="3">
    <source>
        <dbReference type="PROSITE-ProRule" id="PRU00059"/>
    </source>
</evidence>
<reference evidence="5" key="2">
    <citation type="submission" date="2025-09" db="UniProtKB">
        <authorList>
            <consortium name="Ensembl"/>
        </authorList>
    </citation>
    <scope>IDENTIFICATION</scope>
</reference>
<evidence type="ECO:0000256" key="1">
    <source>
        <dbReference type="ARBA" id="ARBA00022825"/>
    </source>
</evidence>
<dbReference type="InterPro" id="IPR000859">
    <property type="entry name" value="CUB_dom"/>
</dbReference>
<dbReference type="PANTHER" id="PTHR24255:SF31">
    <property type="entry name" value="CUBILIN-LIKE PROTEIN"/>
    <property type="match status" value="1"/>
</dbReference>
<dbReference type="CDD" id="cd00033">
    <property type="entry name" value="CCP"/>
    <property type="match status" value="1"/>
</dbReference>
<dbReference type="InterPro" id="IPR035914">
    <property type="entry name" value="Sperma_CUB_dom_sf"/>
</dbReference>
<dbReference type="AlphaFoldDB" id="A0A8C2WWV2"/>
<dbReference type="Gene3D" id="2.60.120.290">
    <property type="entry name" value="Spermadhesin, CUB domain"/>
    <property type="match status" value="1"/>
</dbReference>
<feature type="domain" description="CUB" evidence="4">
    <location>
        <begin position="1"/>
        <end position="162"/>
    </location>
</feature>
<dbReference type="Pfam" id="PF00431">
    <property type="entry name" value="CUB"/>
    <property type="match status" value="2"/>
</dbReference>
<sequence length="217" mass="23992">MDHLRYLPQGVITSPNYPVQYENNAHCVWVITAMEPGKVSGDQLTALLLSSPECPRHTAADQMIRLQSRSLISGLRCSGTRYTYEPPYVIKLSFEEFDLERGYDTLTVGDGGKIGDTRRVLYVLTGSSVPDLIVSLSNQMWLHLQSDDTIGSAGFKAVYEEIDRGGCGDPGVPAFGRRSGDLGEKTVTCQHNNQWSGNKPSCICKYTSSIQRYLCLC</sequence>
<keyword evidence="1" id="KW-0378">Hydrolase</keyword>
<dbReference type="GO" id="GO:0005615">
    <property type="term" value="C:extracellular space"/>
    <property type="evidence" value="ECO:0007669"/>
    <property type="project" value="TreeGrafter"/>
</dbReference>
<dbReference type="SUPFAM" id="SSF49854">
    <property type="entry name" value="Spermadhesin, CUB domain"/>
    <property type="match status" value="1"/>
</dbReference>
<organism evidence="5 6">
    <name type="scientific">Cyclopterus lumpus</name>
    <name type="common">Lumpsucker</name>
    <dbReference type="NCBI Taxonomy" id="8103"/>
    <lineage>
        <taxon>Eukaryota</taxon>
        <taxon>Metazoa</taxon>
        <taxon>Chordata</taxon>
        <taxon>Craniata</taxon>
        <taxon>Vertebrata</taxon>
        <taxon>Euteleostomi</taxon>
        <taxon>Actinopterygii</taxon>
        <taxon>Neopterygii</taxon>
        <taxon>Teleostei</taxon>
        <taxon>Neoteleostei</taxon>
        <taxon>Acanthomorphata</taxon>
        <taxon>Eupercaria</taxon>
        <taxon>Perciformes</taxon>
        <taxon>Cottioidei</taxon>
        <taxon>Cottales</taxon>
        <taxon>Cyclopteridae</taxon>
        <taxon>Cyclopterus</taxon>
    </lineage>
</organism>
<dbReference type="CDD" id="cd00041">
    <property type="entry name" value="CUB"/>
    <property type="match status" value="1"/>
</dbReference>
<accession>A0A8C2WWV2</accession>
<comment type="caution">
    <text evidence="3">Lacks conserved residue(s) required for the propagation of feature annotation.</text>
</comment>
<keyword evidence="1" id="KW-0720">Serine protease</keyword>
<dbReference type="GO" id="GO:0004252">
    <property type="term" value="F:serine-type endopeptidase activity"/>
    <property type="evidence" value="ECO:0007669"/>
    <property type="project" value="TreeGrafter"/>
</dbReference>
<evidence type="ECO:0000259" key="4">
    <source>
        <dbReference type="PROSITE" id="PS01180"/>
    </source>
</evidence>
<dbReference type="PANTHER" id="PTHR24255">
    <property type="entry name" value="COMPLEMENT COMPONENT 1, S SUBCOMPONENT-RELATED"/>
    <property type="match status" value="1"/>
</dbReference>
<keyword evidence="2" id="KW-1015">Disulfide bond</keyword>
<keyword evidence="6" id="KW-1185">Reference proteome</keyword>
<dbReference type="SUPFAM" id="SSF57535">
    <property type="entry name" value="Complement control module/SCR domain"/>
    <property type="match status" value="1"/>
</dbReference>
<dbReference type="InterPro" id="IPR000436">
    <property type="entry name" value="Sushi_SCR_CCP_dom"/>
</dbReference>
<evidence type="ECO:0000313" key="6">
    <source>
        <dbReference type="Proteomes" id="UP000694565"/>
    </source>
</evidence>
<name>A0A8C2WWV2_CYCLU</name>
<dbReference type="PROSITE" id="PS01180">
    <property type="entry name" value="CUB"/>
    <property type="match status" value="1"/>
</dbReference>
<dbReference type="GeneTree" id="ENSGT00940000166312"/>
<reference evidence="5" key="1">
    <citation type="submission" date="2025-08" db="UniProtKB">
        <authorList>
            <consortium name="Ensembl"/>
        </authorList>
    </citation>
    <scope>IDENTIFICATION</scope>
</reference>
<keyword evidence="1" id="KW-0645">Protease</keyword>
<dbReference type="InterPro" id="IPR035976">
    <property type="entry name" value="Sushi/SCR/CCP_sf"/>
</dbReference>